<sequence length="303" mass="34727">MNNYNNCEKNLPRSWDKLSYTGAKRVPLSEEPDAGSWPTFFIKRDENGNFLDDEGKPIYAGIRTPNNGIDFEGEQLERVRKVLQCLNHRRRAIARYWGAGPASKQWTPIIDRLIDTYGVSAPRAARILAAVYSAINDAFVIAWYYKYLWKVARPNQLDQELVPLLCTPEHPSYPSGHATVAGCAEVVLSYFFESEKRQLHYLAEECAVSRLYAGVHFPIDNDEGLRLGRYIGNIIVNILKKQSSISQNAIDYPILEDKEADLNPPPYRRQVIPFEYEDDCRSSSLDNKNNCKCKTLDDDKYYD</sequence>
<keyword evidence="3" id="KW-1185">Reference proteome</keyword>
<dbReference type="PANTHER" id="PTHR34599:SF1">
    <property type="entry name" value="PHOSPHATIDIC ACID PHOSPHATASE TYPE 2_HALOPEROXIDASE DOMAIN-CONTAINING PROTEIN"/>
    <property type="match status" value="1"/>
</dbReference>
<dbReference type="SUPFAM" id="SSF48317">
    <property type="entry name" value="Acid phosphatase/Vanadium-dependent haloperoxidase"/>
    <property type="match status" value="1"/>
</dbReference>
<proteinExistence type="predicted"/>
<dbReference type="Proteomes" id="UP001079657">
    <property type="component" value="Unassembled WGS sequence"/>
</dbReference>
<dbReference type="CDD" id="cd03398">
    <property type="entry name" value="PAP2_haloperoxidase"/>
    <property type="match status" value="1"/>
</dbReference>
<dbReference type="InterPro" id="IPR000326">
    <property type="entry name" value="PAP2/HPO"/>
</dbReference>
<dbReference type="PANTHER" id="PTHR34599">
    <property type="entry name" value="PEROXIDASE-RELATED"/>
    <property type="match status" value="1"/>
</dbReference>
<dbReference type="RefSeq" id="WP_268050181.1">
    <property type="nucleotide sequence ID" value="NZ_JAPQES010000004.1"/>
</dbReference>
<comment type="caution">
    <text evidence="2">The sequence shown here is derived from an EMBL/GenBank/DDBJ whole genome shotgun (WGS) entry which is preliminary data.</text>
</comment>
<evidence type="ECO:0000313" key="3">
    <source>
        <dbReference type="Proteomes" id="UP001079657"/>
    </source>
</evidence>
<accession>A0ABT4CQI4</accession>
<name>A0ABT4CQI4_9CLOT</name>
<evidence type="ECO:0000259" key="1">
    <source>
        <dbReference type="Pfam" id="PF01569"/>
    </source>
</evidence>
<evidence type="ECO:0000313" key="2">
    <source>
        <dbReference type="EMBL" id="MCY6371314.1"/>
    </source>
</evidence>
<dbReference type="Gene3D" id="1.10.606.20">
    <property type="match status" value="1"/>
</dbReference>
<dbReference type="InterPro" id="IPR052559">
    <property type="entry name" value="V-haloperoxidase"/>
</dbReference>
<reference evidence="2" key="1">
    <citation type="submission" date="2022-12" db="EMBL/GenBank/DDBJ databases">
        <authorList>
            <person name="Wang J."/>
        </authorList>
    </citation>
    <scope>NUCLEOTIDE SEQUENCE</scope>
    <source>
        <strain evidence="2">HY-42-06</strain>
    </source>
</reference>
<organism evidence="2 3">
    <name type="scientific">Clostridium ganghwense</name>
    <dbReference type="NCBI Taxonomy" id="312089"/>
    <lineage>
        <taxon>Bacteria</taxon>
        <taxon>Bacillati</taxon>
        <taxon>Bacillota</taxon>
        <taxon>Clostridia</taxon>
        <taxon>Eubacteriales</taxon>
        <taxon>Clostridiaceae</taxon>
        <taxon>Clostridium</taxon>
    </lineage>
</organism>
<feature type="domain" description="Phosphatidic acid phosphatase type 2/haloperoxidase" evidence="1">
    <location>
        <begin position="130"/>
        <end position="242"/>
    </location>
</feature>
<gene>
    <name evidence="2" type="ORF">OXH55_11760</name>
</gene>
<dbReference type="Pfam" id="PF01569">
    <property type="entry name" value="PAP2"/>
    <property type="match status" value="1"/>
</dbReference>
<dbReference type="EMBL" id="JAPQES010000004">
    <property type="protein sequence ID" value="MCY6371314.1"/>
    <property type="molecule type" value="Genomic_DNA"/>
</dbReference>
<protein>
    <submittedName>
        <fullName evidence="2">Vanadium-dependent haloperoxidase</fullName>
    </submittedName>
</protein>
<dbReference type="InterPro" id="IPR036938">
    <property type="entry name" value="PAP2/HPO_sf"/>
</dbReference>